<feature type="non-terminal residue" evidence="1">
    <location>
        <position position="85"/>
    </location>
</feature>
<gene>
    <name evidence="1" type="ORF">HaLaN_10615</name>
</gene>
<accession>A0A699Z5Z7</accession>
<dbReference type="Proteomes" id="UP000485058">
    <property type="component" value="Unassembled WGS sequence"/>
</dbReference>
<comment type="caution">
    <text evidence="1">The sequence shown here is derived from an EMBL/GenBank/DDBJ whole genome shotgun (WGS) entry which is preliminary data.</text>
</comment>
<proteinExistence type="predicted"/>
<evidence type="ECO:0000313" key="2">
    <source>
        <dbReference type="Proteomes" id="UP000485058"/>
    </source>
</evidence>
<dbReference type="Gene3D" id="3.15.20.10">
    <property type="entry name" value="Bactericidal permeability-increasing protein, domain 2"/>
    <property type="match status" value="1"/>
</dbReference>
<reference evidence="1 2" key="1">
    <citation type="submission" date="2020-02" db="EMBL/GenBank/DDBJ databases">
        <title>Draft genome sequence of Haematococcus lacustris strain NIES-144.</title>
        <authorList>
            <person name="Morimoto D."/>
            <person name="Nakagawa S."/>
            <person name="Yoshida T."/>
            <person name="Sawayama S."/>
        </authorList>
    </citation>
    <scope>NUCLEOTIDE SEQUENCE [LARGE SCALE GENOMIC DNA]</scope>
    <source>
        <strain evidence="1 2">NIES-144</strain>
    </source>
</reference>
<dbReference type="AlphaFoldDB" id="A0A699Z5Z7"/>
<dbReference type="EMBL" id="BLLF01000738">
    <property type="protein sequence ID" value="GFH14539.1"/>
    <property type="molecule type" value="Genomic_DNA"/>
</dbReference>
<evidence type="ECO:0000313" key="1">
    <source>
        <dbReference type="EMBL" id="GFH14539.1"/>
    </source>
</evidence>
<name>A0A699Z5Z7_HAELA</name>
<sequence>MLIPGLPKAYPHQLISIEVEARSAPQVAFNATTGATIQASYRTSLSVANETLGNPKIATLVANLTIVGQAAQTETLDGWFSVSSD</sequence>
<keyword evidence="2" id="KW-1185">Reference proteome</keyword>
<organism evidence="1 2">
    <name type="scientific">Haematococcus lacustris</name>
    <name type="common">Green alga</name>
    <name type="synonym">Haematococcus pluvialis</name>
    <dbReference type="NCBI Taxonomy" id="44745"/>
    <lineage>
        <taxon>Eukaryota</taxon>
        <taxon>Viridiplantae</taxon>
        <taxon>Chlorophyta</taxon>
        <taxon>core chlorophytes</taxon>
        <taxon>Chlorophyceae</taxon>
        <taxon>CS clade</taxon>
        <taxon>Chlamydomonadales</taxon>
        <taxon>Haematococcaceae</taxon>
        <taxon>Haematococcus</taxon>
    </lineage>
</organism>
<protein>
    <submittedName>
        <fullName evidence="1">BPI2 domain-containing protein</fullName>
    </submittedName>
</protein>